<dbReference type="GO" id="GO:0005524">
    <property type="term" value="F:ATP binding"/>
    <property type="evidence" value="ECO:0007669"/>
    <property type="project" value="UniProtKB-UniRule"/>
</dbReference>
<dbReference type="RefSeq" id="WP_069958929.1">
    <property type="nucleotide sequence ID" value="NZ_MCGG01000054.1"/>
</dbReference>
<comment type="similarity">
    <text evidence="2">Belongs to the anhydro-N-acetylmuramic acid kinase family.</text>
</comment>
<dbReference type="InterPro" id="IPR043129">
    <property type="entry name" value="ATPase_NBD"/>
</dbReference>
<dbReference type="NCBIfam" id="NF007141">
    <property type="entry name" value="PRK09585.1-5"/>
    <property type="match status" value="1"/>
</dbReference>
<reference evidence="4" key="1">
    <citation type="submission" date="2016-07" db="EMBL/GenBank/DDBJ databases">
        <authorList>
            <person name="Florea S."/>
            <person name="Webb J.S."/>
            <person name="Jaromczyk J."/>
            <person name="Schardl C.L."/>
        </authorList>
    </citation>
    <scope>NUCLEOTIDE SEQUENCE [LARGE SCALE GENOMIC DNA]</scope>
    <source>
        <strain evidence="4">MV-1</strain>
    </source>
</reference>
<gene>
    <name evidence="2" type="primary">anmK</name>
    <name evidence="3" type="ORF">BEN30_15215</name>
</gene>
<protein>
    <recommendedName>
        <fullName evidence="2">Anhydro-N-acetylmuramic acid kinase</fullName>
        <ecNumber evidence="2">2.7.1.170</ecNumber>
    </recommendedName>
    <alternativeName>
        <fullName evidence="2">AnhMurNAc kinase</fullName>
    </alternativeName>
</protein>
<keyword evidence="4" id="KW-1185">Reference proteome</keyword>
<comment type="pathway">
    <text evidence="2">Amino-sugar metabolism; 1,6-anhydro-N-acetylmuramate degradation.</text>
</comment>
<comment type="pathway">
    <text evidence="2">Cell wall biogenesis; peptidoglycan recycling.</text>
</comment>
<keyword evidence="2" id="KW-0067">ATP-binding</keyword>
<evidence type="ECO:0000256" key="2">
    <source>
        <dbReference type="HAMAP-Rule" id="MF_01270"/>
    </source>
</evidence>
<dbReference type="GO" id="GO:0016773">
    <property type="term" value="F:phosphotransferase activity, alcohol group as acceptor"/>
    <property type="evidence" value="ECO:0007669"/>
    <property type="project" value="UniProtKB-UniRule"/>
</dbReference>
<dbReference type="SUPFAM" id="SSF53067">
    <property type="entry name" value="Actin-like ATPase domain"/>
    <property type="match status" value="1"/>
</dbReference>
<dbReference type="OrthoDB" id="9763949at2"/>
<organism evidence="3 4">
    <name type="scientific">Magnetovibrio blakemorei</name>
    <dbReference type="NCBI Taxonomy" id="28181"/>
    <lineage>
        <taxon>Bacteria</taxon>
        <taxon>Pseudomonadati</taxon>
        <taxon>Pseudomonadota</taxon>
        <taxon>Alphaproteobacteria</taxon>
        <taxon>Rhodospirillales</taxon>
        <taxon>Magnetovibrionaceae</taxon>
        <taxon>Magnetovibrio</taxon>
    </lineage>
</organism>
<dbReference type="UniPathway" id="UPA00343"/>
<sequence length="371" mass="39247">MNQGKIYTAVGLMSGTSLDGIDAALIKTNGEDFVEFGPSLTIPYEDAFKNKLRRILGPAGRAAPGADDVERFLTILHADAVKILLSRANLDAQDIDVVGFHGHTVHHDPKNRITVQLGQGSLLADWLGIPVVSDFRSRDVNSGGEGAPLVPIFHAALLKSAPEIQLPAAVLNIGGVSNITWVGSGGGAGEDALLAFDTGPGNAPLNDWVRAHTDVDMDKDGALAAKGRVHEDVVEKALSHAYFDRKPPKSLDRQEFCRDCVEGLSLEDGAATITSFIAKSAARAAAHFPAPVHTWIVTGGGRLNPVMMQMLRDTTGADVRSADGVGWDGDAMEAQAFAYLAVRSERWLPITFPATTGVGEPMSGGTLSRPT</sequence>
<evidence type="ECO:0000313" key="4">
    <source>
        <dbReference type="Proteomes" id="UP000095347"/>
    </source>
</evidence>
<name>A0A1E5Q549_9PROT</name>
<dbReference type="STRING" id="28181.BEN30_15215"/>
<dbReference type="PANTHER" id="PTHR30605">
    <property type="entry name" value="ANHYDRO-N-ACETYLMURAMIC ACID KINASE"/>
    <property type="match status" value="1"/>
</dbReference>
<dbReference type="HAMAP" id="MF_01270">
    <property type="entry name" value="AnhMurNAc_kinase"/>
    <property type="match status" value="1"/>
</dbReference>
<evidence type="ECO:0000256" key="1">
    <source>
        <dbReference type="ARBA" id="ARBA00023277"/>
    </source>
</evidence>
<comment type="function">
    <text evidence="2">Catalyzes the specific phosphorylation of 1,6-anhydro-N-acetylmuramic acid (anhMurNAc) with the simultaneous cleavage of the 1,6-anhydro ring, generating MurNAc-6-P. Is required for the utilization of anhMurNAc either imported from the medium or derived from its own cell wall murein, and thus plays a role in cell wall recycling.</text>
</comment>
<dbReference type="GO" id="GO:0006040">
    <property type="term" value="P:amino sugar metabolic process"/>
    <property type="evidence" value="ECO:0007669"/>
    <property type="project" value="InterPro"/>
</dbReference>
<dbReference type="AlphaFoldDB" id="A0A1E5Q549"/>
<keyword evidence="1 2" id="KW-0119">Carbohydrate metabolism</keyword>
<dbReference type="Gene3D" id="3.30.420.40">
    <property type="match status" value="2"/>
</dbReference>
<keyword evidence="2" id="KW-0547">Nucleotide-binding</keyword>
<dbReference type="GO" id="GO:0009254">
    <property type="term" value="P:peptidoglycan turnover"/>
    <property type="evidence" value="ECO:0007669"/>
    <property type="project" value="UniProtKB-UniRule"/>
</dbReference>
<proteinExistence type="inferred from homology"/>
<evidence type="ECO:0000313" key="3">
    <source>
        <dbReference type="EMBL" id="OEJ65220.1"/>
    </source>
</evidence>
<dbReference type="GO" id="GO:0016301">
    <property type="term" value="F:kinase activity"/>
    <property type="evidence" value="ECO:0007669"/>
    <property type="project" value="UniProtKB-KW"/>
</dbReference>
<comment type="caution">
    <text evidence="3">The sequence shown here is derived from an EMBL/GenBank/DDBJ whole genome shotgun (WGS) entry which is preliminary data.</text>
</comment>
<dbReference type="Proteomes" id="UP000095347">
    <property type="component" value="Unassembled WGS sequence"/>
</dbReference>
<dbReference type="Pfam" id="PF03702">
    <property type="entry name" value="AnmK"/>
    <property type="match status" value="1"/>
</dbReference>
<dbReference type="GO" id="GO:0097175">
    <property type="term" value="P:1,6-anhydro-N-acetyl-beta-muramic acid catabolic process"/>
    <property type="evidence" value="ECO:0007669"/>
    <property type="project" value="UniProtKB-UniRule"/>
</dbReference>
<dbReference type="UniPathway" id="UPA00544"/>
<dbReference type="EMBL" id="MCGG01000054">
    <property type="protein sequence ID" value="OEJ65220.1"/>
    <property type="molecule type" value="Genomic_DNA"/>
</dbReference>
<keyword evidence="2 3" id="KW-0418">Kinase</keyword>
<dbReference type="InterPro" id="IPR005338">
    <property type="entry name" value="Anhydro_N_Ac-Mur_kinase"/>
</dbReference>
<dbReference type="EC" id="2.7.1.170" evidence="2"/>
<comment type="catalytic activity">
    <reaction evidence="2">
        <text>1,6-anhydro-N-acetyl-beta-muramate + ATP + H2O = N-acetyl-D-muramate 6-phosphate + ADP + H(+)</text>
        <dbReference type="Rhea" id="RHEA:24952"/>
        <dbReference type="ChEBI" id="CHEBI:15377"/>
        <dbReference type="ChEBI" id="CHEBI:15378"/>
        <dbReference type="ChEBI" id="CHEBI:30616"/>
        <dbReference type="ChEBI" id="CHEBI:58690"/>
        <dbReference type="ChEBI" id="CHEBI:58722"/>
        <dbReference type="ChEBI" id="CHEBI:456216"/>
        <dbReference type="EC" id="2.7.1.170"/>
    </reaction>
</comment>
<feature type="binding site" evidence="2">
    <location>
        <begin position="15"/>
        <end position="22"/>
    </location>
    <ligand>
        <name>ATP</name>
        <dbReference type="ChEBI" id="CHEBI:30616"/>
    </ligand>
</feature>
<accession>A0A1E5Q549</accession>
<keyword evidence="2" id="KW-0808">Transferase</keyword>
<dbReference type="PANTHER" id="PTHR30605:SF0">
    <property type="entry name" value="ANHYDRO-N-ACETYLMURAMIC ACID KINASE"/>
    <property type="match status" value="1"/>
</dbReference>